<sequence>MALNPTAPAAPGIRRAGAEDREWIASLLGEAFHEDPVSSWVFPEERRRRELHPRFFGVFLGAALAEGAVEVTEDRSAAALWLDVPAVAEEDVPAAIAEDDEVAALMRKESDPDNERAETVGRLTARVHPRLRAHRYLMLLGVEPDRQGQGLGSALLAPALRRCDAEGVPAYLEASNARSRALYEREGFRFTGRTVDLPGGPPMWPMWREPRG</sequence>
<dbReference type="InterPro" id="IPR016181">
    <property type="entry name" value="Acyl_CoA_acyltransferase"/>
</dbReference>
<dbReference type="Proteomes" id="UP000621266">
    <property type="component" value="Unassembled WGS sequence"/>
</dbReference>
<evidence type="ECO:0000313" key="2">
    <source>
        <dbReference type="EMBL" id="KAF4405460.1"/>
    </source>
</evidence>
<dbReference type="InterPro" id="IPR000182">
    <property type="entry name" value="GNAT_dom"/>
</dbReference>
<protein>
    <submittedName>
        <fullName evidence="2">GNAT family N-acetyltransferase</fullName>
    </submittedName>
</protein>
<evidence type="ECO:0000259" key="1">
    <source>
        <dbReference type="PROSITE" id="PS51186"/>
    </source>
</evidence>
<comment type="caution">
    <text evidence="2">The sequence shown here is derived from an EMBL/GenBank/DDBJ whole genome shotgun (WGS) entry which is preliminary data.</text>
</comment>
<dbReference type="PANTHER" id="PTHR42791">
    <property type="entry name" value="GNAT FAMILY ACETYLTRANSFERASE"/>
    <property type="match status" value="1"/>
</dbReference>
<dbReference type="CDD" id="cd04301">
    <property type="entry name" value="NAT_SF"/>
    <property type="match status" value="1"/>
</dbReference>
<organism evidence="2 3">
    <name type="scientific">Streptomyces lycii</name>
    <dbReference type="NCBI Taxonomy" id="2654337"/>
    <lineage>
        <taxon>Bacteria</taxon>
        <taxon>Bacillati</taxon>
        <taxon>Actinomycetota</taxon>
        <taxon>Actinomycetes</taxon>
        <taxon>Kitasatosporales</taxon>
        <taxon>Streptomycetaceae</taxon>
        <taxon>Streptomyces</taxon>
    </lineage>
</organism>
<dbReference type="Pfam" id="PF00583">
    <property type="entry name" value="Acetyltransf_1"/>
    <property type="match status" value="1"/>
</dbReference>
<dbReference type="Gene3D" id="3.40.630.30">
    <property type="match status" value="1"/>
</dbReference>
<feature type="domain" description="N-acetyltransferase" evidence="1">
    <location>
        <begin position="69"/>
        <end position="211"/>
    </location>
</feature>
<dbReference type="PROSITE" id="PS51186">
    <property type="entry name" value="GNAT"/>
    <property type="match status" value="1"/>
</dbReference>
<dbReference type="PANTHER" id="PTHR42791:SF1">
    <property type="entry name" value="N-ACETYLTRANSFERASE DOMAIN-CONTAINING PROTEIN"/>
    <property type="match status" value="1"/>
</dbReference>
<reference evidence="2 3" key="1">
    <citation type="submission" date="2019-10" db="EMBL/GenBank/DDBJ databases">
        <title>Streptomyces tenebrisbrunneis sp.nov., an endogenous actinomycete isolated from of Lycium ruthenicum.</title>
        <authorList>
            <person name="Ma L."/>
        </authorList>
    </citation>
    <scope>NUCLEOTIDE SEQUENCE [LARGE SCALE GENOMIC DNA]</scope>
    <source>
        <strain evidence="2 3">TRM 66187</strain>
    </source>
</reference>
<dbReference type="SUPFAM" id="SSF55729">
    <property type="entry name" value="Acyl-CoA N-acyltransferases (Nat)"/>
    <property type="match status" value="1"/>
</dbReference>
<gene>
    <name evidence="2" type="ORF">GCU69_30220</name>
</gene>
<dbReference type="InterPro" id="IPR052523">
    <property type="entry name" value="Trichothecene_AcTrans"/>
</dbReference>
<keyword evidence="3" id="KW-1185">Reference proteome</keyword>
<name>A0ABQ7FA69_9ACTN</name>
<proteinExistence type="predicted"/>
<dbReference type="EMBL" id="WHPN01000419">
    <property type="protein sequence ID" value="KAF4405460.1"/>
    <property type="molecule type" value="Genomic_DNA"/>
</dbReference>
<accession>A0ABQ7FA69</accession>
<dbReference type="RefSeq" id="WP_156207762.1">
    <property type="nucleotide sequence ID" value="NZ_WHPN01000419.1"/>
</dbReference>
<evidence type="ECO:0000313" key="3">
    <source>
        <dbReference type="Proteomes" id="UP000621266"/>
    </source>
</evidence>